<feature type="compositionally biased region" description="Polar residues" evidence="1">
    <location>
        <begin position="24"/>
        <end position="35"/>
    </location>
</feature>
<sequence length="143" mass="15903">MKIKRALANRPGRHRTRDMCTKNPEAQATSRNLQFNVGEPPRLAPQTKPSQELSGQPTSKRQRSQTWKVVEGTYPKRRSVATTKRSNKTVALGSADPNNPSGQSMDWLPQTSVGKDIPNATQEEQEDITPSATQSDTIIVYDE</sequence>
<evidence type="ECO:0000256" key="1">
    <source>
        <dbReference type="SAM" id="MobiDB-lite"/>
    </source>
</evidence>
<organism evidence="2 3">
    <name type="scientific">Sclerotinia trifoliorum</name>
    <dbReference type="NCBI Taxonomy" id="28548"/>
    <lineage>
        <taxon>Eukaryota</taxon>
        <taxon>Fungi</taxon>
        <taxon>Dikarya</taxon>
        <taxon>Ascomycota</taxon>
        <taxon>Pezizomycotina</taxon>
        <taxon>Leotiomycetes</taxon>
        <taxon>Helotiales</taxon>
        <taxon>Sclerotiniaceae</taxon>
        <taxon>Sclerotinia</taxon>
    </lineage>
</organism>
<dbReference type="EMBL" id="CAJHIA010000004">
    <property type="protein sequence ID" value="CAD6441285.1"/>
    <property type="molecule type" value="Genomic_DNA"/>
</dbReference>
<evidence type="ECO:0000313" key="2">
    <source>
        <dbReference type="EMBL" id="CAD6441285.1"/>
    </source>
</evidence>
<keyword evidence="3" id="KW-1185">Reference proteome</keyword>
<gene>
    <name evidence="2" type="ORF">SCLTRI_LOCUS1074</name>
</gene>
<feature type="compositionally biased region" description="Polar residues" evidence="1">
    <location>
        <begin position="47"/>
        <end position="67"/>
    </location>
</feature>
<feature type="region of interest" description="Disordered" evidence="1">
    <location>
        <begin position="1"/>
        <end position="143"/>
    </location>
</feature>
<reference evidence="2" key="1">
    <citation type="submission" date="2020-10" db="EMBL/GenBank/DDBJ databases">
        <authorList>
            <person name="Kusch S."/>
        </authorList>
    </citation>
    <scope>NUCLEOTIDE SEQUENCE</scope>
    <source>
        <strain evidence="2">SwB9</strain>
    </source>
</reference>
<dbReference type="AlphaFoldDB" id="A0A8H2ZNT6"/>
<feature type="compositionally biased region" description="Polar residues" evidence="1">
    <location>
        <begin position="96"/>
        <end position="113"/>
    </location>
</feature>
<feature type="compositionally biased region" description="Basic residues" evidence="1">
    <location>
        <begin position="1"/>
        <end position="16"/>
    </location>
</feature>
<comment type="caution">
    <text evidence="2">The sequence shown here is derived from an EMBL/GenBank/DDBJ whole genome shotgun (WGS) entry which is preliminary data.</text>
</comment>
<evidence type="ECO:0000313" key="3">
    <source>
        <dbReference type="Proteomes" id="UP000624404"/>
    </source>
</evidence>
<accession>A0A8H2ZNT6</accession>
<proteinExistence type="predicted"/>
<protein>
    <submittedName>
        <fullName evidence="2">01699007-7bd9-4b1f-9e77-88f76fa21b8f-CDS</fullName>
    </submittedName>
</protein>
<dbReference type="Proteomes" id="UP000624404">
    <property type="component" value="Unassembled WGS sequence"/>
</dbReference>
<name>A0A8H2ZNT6_9HELO</name>
<feature type="compositionally biased region" description="Polar residues" evidence="1">
    <location>
        <begin position="128"/>
        <end position="137"/>
    </location>
</feature>